<sequence length="133" mass="16065">ELEQELLIAEEQRRREAKHNSREKKIVLEKQYKEEMKLKEEYDQIKKTRLDRKQKELLIVKEKEEKEEMFCNYESLITQKVKQIKEKEASKGKTAIEILFQDDQPIEFLKIIIEETASIEDKIVEDIVEQEVL</sequence>
<name>A0ACA9MHZ3_9GLOM</name>
<reference evidence="1" key="1">
    <citation type="submission" date="2021-06" db="EMBL/GenBank/DDBJ databases">
        <authorList>
            <person name="Kallberg Y."/>
            <person name="Tangrot J."/>
            <person name="Rosling A."/>
        </authorList>
    </citation>
    <scope>NUCLEOTIDE SEQUENCE</scope>
    <source>
        <strain evidence="1">AU212A</strain>
    </source>
</reference>
<proteinExistence type="predicted"/>
<accession>A0ACA9MHZ3</accession>
<keyword evidence="2" id="KW-1185">Reference proteome</keyword>
<gene>
    <name evidence="1" type="ORF">SCALOS_LOCUS6675</name>
</gene>
<feature type="non-terminal residue" evidence="1">
    <location>
        <position position="133"/>
    </location>
</feature>
<dbReference type="EMBL" id="CAJVPM010013243">
    <property type="protein sequence ID" value="CAG8593727.1"/>
    <property type="molecule type" value="Genomic_DNA"/>
</dbReference>
<protein>
    <submittedName>
        <fullName evidence="1">1141_t:CDS:1</fullName>
    </submittedName>
</protein>
<dbReference type="Proteomes" id="UP000789860">
    <property type="component" value="Unassembled WGS sequence"/>
</dbReference>
<feature type="non-terminal residue" evidence="1">
    <location>
        <position position="1"/>
    </location>
</feature>
<evidence type="ECO:0000313" key="2">
    <source>
        <dbReference type="Proteomes" id="UP000789860"/>
    </source>
</evidence>
<evidence type="ECO:0000313" key="1">
    <source>
        <dbReference type="EMBL" id="CAG8593727.1"/>
    </source>
</evidence>
<comment type="caution">
    <text evidence="1">The sequence shown here is derived from an EMBL/GenBank/DDBJ whole genome shotgun (WGS) entry which is preliminary data.</text>
</comment>
<organism evidence="1 2">
    <name type="scientific">Scutellospora calospora</name>
    <dbReference type="NCBI Taxonomy" id="85575"/>
    <lineage>
        <taxon>Eukaryota</taxon>
        <taxon>Fungi</taxon>
        <taxon>Fungi incertae sedis</taxon>
        <taxon>Mucoromycota</taxon>
        <taxon>Glomeromycotina</taxon>
        <taxon>Glomeromycetes</taxon>
        <taxon>Diversisporales</taxon>
        <taxon>Gigasporaceae</taxon>
        <taxon>Scutellospora</taxon>
    </lineage>
</organism>